<keyword evidence="9" id="KW-0863">Zinc-finger</keyword>
<dbReference type="InParanoid" id="E3NLA1"/>
<evidence type="ECO:0000256" key="9">
    <source>
        <dbReference type="PROSITE-ProRule" id="PRU00042"/>
    </source>
</evidence>
<dbReference type="GO" id="GO:0000123">
    <property type="term" value="C:histone acetyltransferase complex"/>
    <property type="evidence" value="ECO:0007669"/>
    <property type="project" value="TreeGrafter"/>
</dbReference>
<dbReference type="CTD" id="9823668"/>
<dbReference type="Gene3D" id="3.30.160.60">
    <property type="entry name" value="Classic Zinc Finger"/>
    <property type="match status" value="1"/>
</dbReference>
<evidence type="ECO:0000313" key="13">
    <source>
        <dbReference type="EMBL" id="EFP04341.1"/>
    </source>
</evidence>
<keyword evidence="9" id="KW-0479">Metal-binding</keyword>
<dbReference type="Proteomes" id="UP000008281">
    <property type="component" value="Unassembled WGS sequence"/>
</dbReference>
<dbReference type="GO" id="GO:0031490">
    <property type="term" value="F:chromatin DNA binding"/>
    <property type="evidence" value="ECO:0007669"/>
    <property type="project" value="TreeGrafter"/>
</dbReference>
<dbReference type="RefSeq" id="XP_003090820.2">
    <property type="nucleotide sequence ID" value="XM_003090772.2"/>
</dbReference>
<name>E3NLA1_CAERE</name>
<keyword evidence="9" id="KW-0862">Zinc</keyword>
<dbReference type="KEGG" id="crq:GCK72_016091"/>
<dbReference type="SMART" id="SM01250">
    <property type="entry name" value="KAT11"/>
    <property type="match status" value="1"/>
</dbReference>
<dbReference type="GeneID" id="9823668"/>
<evidence type="ECO:0000256" key="5">
    <source>
        <dbReference type="ARBA" id="ARBA00023015"/>
    </source>
</evidence>
<dbReference type="GO" id="GO:0045944">
    <property type="term" value="P:positive regulation of transcription by RNA polymerase II"/>
    <property type="evidence" value="ECO:0007669"/>
    <property type="project" value="TreeGrafter"/>
</dbReference>
<keyword evidence="6" id="KW-0804">Transcription</keyword>
<dbReference type="STRING" id="31234.E3NLA1"/>
<feature type="domain" description="CBP/p300-type HAT" evidence="12">
    <location>
        <begin position="236"/>
        <end position="576"/>
    </location>
</feature>
<comment type="subcellular location">
    <subcellularLocation>
        <location evidence="1">Nucleus</location>
    </subcellularLocation>
</comment>
<dbReference type="InterPro" id="IPR036236">
    <property type="entry name" value="Znf_C2H2_sf"/>
</dbReference>
<feature type="domain" description="C2H2-type" evidence="11">
    <location>
        <begin position="9"/>
        <end position="36"/>
    </location>
</feature>
<protein>
    <recommendedName>
        <fullName evidence="2">histone acetyltransferase</fullName>
        <ecNumber evidence="2">2.3.1.48</ecNumber>
    </recommendedName>
</protein>
<dbReference type="GO" id="GO:0004402">
    <property type="term" value="F:histone acetyltransferase activity"/>
    <property type="evidence" value="ECO:0007669"/>
    <property type="project" value="InterPro"/>
</dbReference>
<dbReference type="EMBL" id="DS268878">
    <property type="protein sequence ID" value="EFP04341.1"/>
    <property type="molecule type" value="Genomic_DNA"/>
</dbReference>
<dbReference type="AlphaFoldDB" id="E3NLA1"/>
<keyword evidence="4" id="KW-0156">Chromatin regulator</keyword>
<evidence type="ECO:0000259" key="12">
    <source>
        <dbReference type="PROSITE" id="PS51727"/>
    </source>
</evidence>
<evidence type="ECO:0000256" key="10">
    <source>
        <dbReference type="SAM" id="MobiDB-lite"/>
    </source>
</evidence>
<dbReference type="PROSITE" id="PS50157">
    <property type="entry name" value="ZINC_FINGER_C2H2_2"/>
    <property type="match status" value="2"/>
</dbReference>
<dbReference type="PROSITE" id="PS51727">
    <property type="entry name" value="CBP_P300_HAT"/>
    <property type="match status" value="1"/>
</dbReference>
<feature type="compositionally biased region" description="Basic and acidic residues" evidence="10">
    <location>
        <begin position="83"/>
        <end position="109"/>
    </location>
</feature>
<evidence type="ECO:0000256" key="2">
    <source>
        <dbReference type="ARBA" id="ARBA00013184"/>
    </source>
</evidence>
<dbReference type="GO" id="GO:0005634">
    <property type="term" value="C:nucleus"/>
    <property type="evidence" value="ECO:0007669"/>
    <property type="project" value="UniProtKB-SubCell"/>
</dbReference>
<keyword evidence="14" id="KW-1185">Reference proteome</keyword>
<dbReference type="SMART" id="SM00355">
    <property type="entry name" value="ZnF_C2H2"/>
    <property type="match status" value="2"/>
</dbReference>
<dbReference type="EC" id="2.3.1.48" evidence="2"/>
<organism evidence="14">
    <name type="scientific">Caenorhabditis remanei</name>
    <name type="common">Caenorhabditis vulgaris</name>
    <dbReference type="NCBI Taxonomy" id="31234"/>
    <lineage>
        <taxon>Eukaryota</taxon>
        <taxon>Metazoa</taxon>
        <taxon>Ecdysozoa</taxon>
        <taxon>Nematoda</taxon>
        <taxon>Chromadorea</taxon>
        <taxon>Rhabditida</taxon>
        <taxon>Rhabditina</taxon>
        <taxon>Rhabditomorpha</taxon>
        <taxon>Rhabditoidea</taxon>
        <taxon>Rhabditidae</taxon>
        <taxon>Peloderinae</taxon>
        <taxon>Caenorhabditis</taxon>
    </lineage>
</organism>
<keyword evidence="5" id="KW-0805">Transcription regulation</keyword>
<dbReference type="SUPFAM" id="SSF57667">
    <property type="entry name" value="beta-beta-alpha zinc fingers"/>
    <property type="match status" value="1"/>
</dbReference>
<dbReference type="InterPro" id="IPR013087">
    <property type="entry name" value="Znf_C2H2_type"/>
</dbReference>
<evidence type="ECO:0000256" key="6">
    <source>
        <dbReference type="ARBA" id="ARBA00023163"/>
    </source>
</evidence>
<dbReference type="GO" id="GO:0003713">
    <property type="term" value="F:transcription coactivator activity"/>
    <property type="evidence" value="ECO:0007669"/>
    <property type="project" value="TreeGrafter"/>
</dbReference>
<dbReference type="PANTHER" id="PTHR13808">
    <property type="entry name" value="CBP/P300-RELATED"/>
    <property type="match status" value="1"/>
</dbReference>
<dbReference type="InterPro" id="IPR031162">
    <property type="entry name" value="CBP_P300_HAT"/>
</dbReference>
<dbReference type="PROSITE" id="PS00028">
    <property type="entry name" value="ZINC_FINGER_C2H2_1"/>
    <property type="match status" value="2"/>
</dbReference>
<accession>E3NLA1</accession>
<keyword evidence="3" id="KW-0808">Transferase</keyword>
<dbReference type="GO" id="GO:0008270">
    <property type="term" value="F:zinc ion binding"/>
    <property type="evidence" value="ECO:0007669"/>
    <property type="project" value="UniProtKB-KW"/>
</dbReference>
<dbReference type="OrthoDB" id="899at2759"/>
<evidence type="ECO:0000256" key="7">
    <source>
        <dbReference type="ARBA" id="ARBA00023242"/>
    </source>
</evidence>
<comment type="catalytic activity">
    <reaction evidence="8">
        <text>L-lysyl-[protein] + acetyl-CoA = N(6)-acetyl-L-lysyl-[protein] + CoA + H(+)</text>
        <dbReference type="Rhea" id="RHEA:45948"/>
        <dbReference type="Rhea" id="RHEA-COMP:9752"/>
        <dbReference type="Rhea" id="RHEA-COMP:10731"/>
        <dbReference type="ChEBI" id="CHEBI:15378"/>
        <dbReference type="ChEBI" id="CHEBI:29969"/>
        <dbReference type="ChEBI" id="CHEBI:57287"/>
        <dbReference type="ChEBI" id="CHEBI:57288"/>
        <dbReference type="ChEBI" id="CHEBI:61930"/>
        <dbReference type="EC" id="2.3.1.48"/>
    </reaction>
</comment>
<dbReference type="eggNOG" id="KOG1778">
    <property type="taxonomic scope" value="Eukaryota"/>
</dbReference>
<sequence>MSASVERVFKCTRCYKYFETEQDRRLHARIHAKKHYKCKKCAKSFRTAKEVKRHFWSEHSMSSADNKSRMKVDYEMVKPSTKQRKEEVRKMKEEGRKRRAKEEAMEMKKVSKRQNNDQEMMIPSTSKLVCCHQRKNLKYSASNRVCCGKEGCRIQPGDDYMCEALDANGMARTYCISCWNAGTKDTVNNVDAWSRMANVNKEKEPIKECTVCGDLWHESCSMSNEEQFRCVHCVPRRKVEIQHENQFSVFMADRINRFCKSHETRRSHEVVVVSFTNRKTVDLVEERPQHLKKEFRKLFGRAPTEYTERLIYVFQDTDVLFFSMVTHEYPNHCGKSYCLIDTLDSIPFLDIHKRLSVRRGEVYQEIILAYFDYMRRIGFEKGHIWADAPIQGDDLFFTCHPSTQLYLTQKKLEGWYEAMLRKGKEDGIFKEWMNFAGFKKMVERDLPRITIGNKKNQPQNIRPTDIPIHKGSLWDRLIQDLSPGEKDKENKVKMATEYSTYLTSEFKNHSKDTFWMDLAPPTQPMEEGTRSYSHEKLGDKYSFLELCEERNWEFSTFQRARFATLGIIEEINRGTVVEED</sequence>
<evidence type="ECO:0000256" key="4">
    <source>
        <dbReference type="ARBA" id="ARBA00022853"/>
    </source>
</evidence>
<keyword evidence="7" id="KW-0539">Nucleus</keyword>
<feature type="domain" description="C2H2-type" evidence="11">
    <location>
        <begin position="36"/>
        <end position="64"/>
    </location>
</feature>
<dbReference type="Pfam" id="PF08214">
    <property type="entry name" value="HAT_KAT11"/>
    <property type="match status" value="1"/>
</dbReference>
<evidence type="ECO:0000259" key="11">
    <source>
        <dbReference type="PROSITE" id="PS50157"/>
    </source>
</evidence>
<evidence type="ECO:0000256" key="3">
    <source>
        <dbReference type="ARBA" id="ARBA00022679"/>
    </source>
</evidence>
<gene>
    <name evidence="13" type="ORF">CRE_22722</name>
</gene>
<dbReference type="HOGENOM" id="CLU_024762_1_0_1"/>
<dbReference type="InterPro" id="IPR013178">
    <property type="entry name" value="Histone_AcTrfase_Rtt109/CBP"/>
</dbReference>
<dbReference type="PANTHER" id="PTHR13808:SF1">
    <property type="entry name" value="HISTONE ACETYLTRANSFERASE"/>
    <property type="match status" value="1"/>
</dbReference>
<reference evidence="13" key="1">
    <citation type="submission" date="2007-07" db="EMBL/GenBank/DDBJ databases">
        <title>PCAP assembly of the Caenorhabditis remanei genome.</title>
        <authorList>
            <consortium name="The Caenorhabditis remanei Sequencing Consortium"/>
            <person name="Wilson R.K."/>
        </authorList>
    </citation>
    <scope>NUCLEOTIDE SEQUENCE [LARGE SCALE GENOMIC DNA]</scope>
    <source>
        <strain evidence="13">PB4641</strain>
    </source>
</reference>
<feature type="region of interest" description="Disordered" evidence="10">
    <location>
        <begin position="78"/>
        <end position="115"/>
    </location>
</feature>
<evidence type="ECO:0000313" key="14">
    <source>
        <dbReference type="Proteomes" id="UP000008281"/>
    </source>
</evidence>
<evidence type="ECO:0000256" key="1">
    <source>
        <dbReference type="ARBA" id="ARBA00004123"/>
    </source>
</evidence>
<evidence type="ECO:0000256" key="8">
    <source>
        <dbReference type="ARBA" id="ARBA00048017"/>
    </source>
</evidence>
<dbReference type="GO" id="GO:0005667">
    <property type="term" value="C:transcription regulator complex"/>
    <property type="evidence" value="ECO:0007669"/>
    <property type="project" value="TreeGrafter"/>
</dbReference>
<proteinExistence type="predicted"/>